<dbReference type="InterPro" id="IPR036419">
    <property type="entry name" value="Ribosomal_S3_C_sf"/>
</dbReference>
<keyword evidence="4 7" id="KW-0496">Mitochondrion</keyword>
<evidence type="ECO:0000256" key="2">
    <source>
        <dbReference type="ARBA" id="ARBA00010761"/>
    </source>
</evidence>
<dbReference type="SUPFAM" id="SSF54821">
    <property type="entry name" value="Ribosomal protein S3 C-terminal domain"/>
    <property type="match status" value="1"/>
</dbReference>
<dbReference type="GO" id="GO:0005739">
    <property type="term" value="C:mitochondrion"/>
    <property type="evidence" value="ECO:0007669"/>
    <property type="project" value="UniProtKB-SubCell"/>
</dbReference>
<dbReference type="EMBL" id="U41288">
    <property type="protein sequence ID" value="AAC49250.1"/>
    <property type="molecule type" value="Genomic_DNA"/>
</dbReference>
<proteinExistence type="inferred from homology"/>
<evidence type="ECO:0000313" key="7">
    <source>
        <dbReference type="EMBL" id="AAC49250.1"/>
    </source>
</evidence>
<dbReference type="RefSeq" id="NP_043749.1">
    <property type="nucleotide sequence ID" value="NC_001715.1"/>
</dbReference>
<dbReference type="GO" id="GO:0006412">
    <property type="term" value="P:translation"/>
    <property type="evidence" value="ECO:0007669"/>
    <property type="project" value="InterPro"/>
</dbReference>
<dbReference type="GO" id="GO:1990904">
    <property type="term" value="C:ribonucleoprotein complex"/>
    <property type="evidence" value="ECO:0007669"/>
    <property type="project" value="UniProtKB-KW"/>
</dbReference>
<dbReference type="PIR" id="S63634">
    <property type="entry name" value="S63634"/>
</dbReference>
<comment type="subcellular location">
    <subcellularLocation>
        <location evidence="1">Mitochondrion</location>
    </subcellularLocation>
</comment>
<protein>
    <recommendedName>
        <fullName evidence="6">Small ribosomal subunit protein uS3m</fullName>
    </recommendedName>
</protein>
<dbReference type="GO" id="GO:0005840">
    <property type="term" value="C:ribosome"/>
    <property type="evidence" value="ECO:0007669"/>
    <property type="project" value="UniProtKB-KW"/>
</dbReference>
<dbReference type="InterPro" id="IPR007980">
    <property type="entry name" value="Ribosomal_uS3m_fun"/>
</dbReference>
<dbReference type="AlphaFoldDB" id="Q33766"/>
<dbReference type="VEuPathDB" id="FungiDB:AlmafMp30"/>
<evidence type="ECO:0000256" key="6">
    <source>
        <dbReference type="ARBA" id="ARBA00035157"/>
    </source>
</evidence>
<dbReference type="GeneID" id="801858"/>
<geneLocation type="mitochondrion" evidence="7"/>
<reference evidence="7" key="1">
    <citation type="journal article" date="1996" name="J. Mol. Biol.">
        <title>The mitochondrial DNA of Allomyces macrogynus: the complete genomic sequence from an ancestral fungus.</title>
        <authorList>
            <person name="Paquin B."/>
            <person name="Lang B.F."/>
        </authorList>
    </citation>
    <scope>NUCLEOTIDE SEQUENCE</scope>
</reference>
<evidence type="ECO:0000256" key="5">
    <source>
        <dbReference type="ARBA" id="ARBA00023274"/>
    </source>
</evidence>
<dbReference type="Gene3D" id="3.30.1140.32">
    <property type="entry name" value="Ribosomal protein S3, C-terminal domain"/>
    <property type="match status" value="1"/>
</dbReference>
<gene>
    <name evidence="7" type="primary">rps3</name>
</gene>
<dbReference type="GO" id="GO:0003735">
    <property type="term" value="F:structural constituent of ribosome"/>
    <property type="evidence" value="ECO:0007669"/>
    <property type="project" value="InterPro"/>
</dbReference>
<name>Q33766_ALLMA</name>
<evidence type="ECO:0000256" key="1">
    <source>
        <dbReference type="ARBA" id="ARBA00004173"/>
    </source>
</evidence>
<keyword evidence="5" id="KW-0687">Ribonucleoprotein</keyword>
<keyword evidence="3 7" id="KW-0689">Ribosomal protein</keyword>
<comment type="similarity">
    <text evidence="2">Belongs to the universal ribosomal protein uS3 family.</text>
</comment>
<evidence type="ECO:0000256" key="4">
    <source>
        <dbReference type="ARBA" id="ARBA00023128"/>
    </source>
</evidence>
<sequence>MSRHLKRAQSAHWKSRNYISRRTEWKVSMSQCHFIYKLISSVNPLLWGISKIEYHSLSNGKLKVIVTGMKIFDGTLLRSLFNMRQQHLGNSLNPFLSLFNTHWTQIELLRQSLPYNYLDPELLARSIAGRKVSKGVFGDIPFWSPDGGNIKNATMFGPMKNPEILDSRHVITGIRIEIKGITGKMTMSKKVIKTFGTLRFNSSDSIIDFGEASSMTARGIIGVKVWIAYKTVEQNPAGLVK</sequence>
<organism evidence="7">
    <name type="scientific">Allomyces macrogynus</name>
    <dbReference type="NCBI Taxonomy" id="28583"/>
    <lineage>
        <taxon>Eukaryota</taxon>
        <taxon>Fungi</taxon>
        <taxon>Fungi incertae sedis</taxon>
        <taxon>Blastocladiomycota</taxon>
        <taxon>Blastocladiomycetes</taxon>
        <taxon>Blastocladiales</taxon>
        <taxon>Blastocladiaceae</taxon>
        <taxon>Allomyces</taxon>
    </lineage>
</organism>
<evidence type="ECO:0000256" key="3">
    <source>
        <dbReference type="ARBA" id="ARBA00022980"/>
    </source>
</evidence>
<accession>Q33766</accession>
<dbReference type="Pfam" id="PF05316">
    <property type="entry name" value="VAR1"/>
    <property type="match status" value="1"/>
</dbReference>